<name>A0ACB8R3D2_9AGAM</name>
<dbReference type="Proteomes" id="UP000814033">
    <property type="component" value="Unassembled WGS sequence"/>
</dbReference>
<protein>
    <submittedName>
        <fullName evidence="1">Uncharacterized protein</fullName>
    </submittedName>
</protein>
<dbReference type="EMBL" id="MU276551">
    <property type="protein sequence ID" value="KAI0038250.1"/>
    <property type="molecule type" value="Genomic_DNA"/>
</dbReference>
<accession>A0ACB8R3D2</accession>
<sequence>MADEIAWDLDGAVQPWDIFSGSIQQHRATPDVLMASLVRAAPLWRTYQKQRRARMDRLSGGHDPTVVSPGALLADPRTRPLLVIKSYSQPDSAPGLFLLSRDDAVTNTIRYFQVASLVGRRAVQAACRISLRLICPEQPHSTASCPRLHTASRVAVFFRGSAVASESSQLAPLTAGVPDLPAYVAVQGSDLL</sequence>
<evidence type="ECO:0000313" key="1">
    <source>
        <dbReference type="EMBL" id="KAI0038250.1"/>
    </source>
</evidence>
<proteinExistence type="predicted"/>
<keyword evidence="2" id="KW-1185">Reference proteome</keyword>
<gene>
    <name evidence="1" type="ORF">FA95DRAFT_1578319</name>
</gene>
<comment type="caution">
    <text evidence="1">The sequence shown here is derived from an EMBL/GenBank/DDBJ whole genome shotgun (WGS) entry which is preliminary data.</text>
</comment>
<evidence type="ECO:0000313" key="2">
    <source>
        <dbReference type="Proteomes" id="UP000814033"/>
    </source>
</evidence>
<organism evidence="1 2">
    <name type="scientific">Auriscalpium vulgare</name>
    <dbReference type="NCBI Taxonomy" id="40419"/>
    <lineage>
        <taxon>Eukaryota</taxon>
        <taxon>Fungi</taxon>
        <taxon>Dikarya</taxon>
        <taxon>Basidiomycota</taxon>
        <taxon>Agaricomycotina</taxon>
        <taxon>Agaricomycetes</taxon>
        <taxon>Russulales</taxon>
        <taxon>Auriscalpiaceae</taxon>
        <taxon>Auriscalpium</taxon>
    </lineage>
</organism>
<reference evidence="1" key="1">
    <citation type="submission" date="2021-02" db="EMBL/GenBank/DDBJ databases">
        <authorList>
            <consortium name="DOE Joint Genome Institute"/>
            <person name="Ahrendt S."/>
            <person name="Looney B.P."/>
            <person name="Miyauchi S."/>
            <person name="Morin E."/>
            <person name="Drula E."/>
            <person name="Courty P.E."/>
            <person name="Chicoki N."/>
            <person name="Fauchery L."/>
            <person name="Kohler A."/>
            <person name="Kuo A."/>
            <person name="Labutti K."/>
            <person name="Pangilinan J."/>
            <person name="Lipzen A."/>
            <person name="Riley R."/>
            <person name="Andreopoulos W."/>
            <person name="He G."/>
            <person name="Johnson J."/>
            <person name="Barry K.W."/>
            <person name="Grigoriev I.V."/>
            <person name="Nagy L."/>
            <person name="Hibbett D."/>
            <person name="Henrissat B."/>
            <person name="Matheny P.B."/>
            <person name="Labbe J."/>
            <person name="Martin F."/>
        </authorList>
    </citation>
    <scope>NUCLEOTIDE SEQUENCE</scope>
    <source>
        <strain evidence="1">FP105234-sp</strain>
    </source>
</reference>
<reference evidence="1" key="2">
    <citation type="journal article" date="2022" name="New Phytol.">
        <title>Evolutionary transition to the ectomycorrhizal habit in the genomes of a hyperdiverse lineage of mushroom-forming fungi.</title>
        <authorList>
            <person name="Looney B."/>
            <person name="Miyauchi S."/>
            <person name="Morin E."/>
            <person name="Drula E."/>
            <person name="Courty P.E."/>
            <person name="Kohler A."/>
            <person name="Kuo A."/>
            <person name="LaButti K."/>
            <person name="Pangilinan J."/>
            <person name="Lipzen A."/>
            <person name="Riley R."/>
            <person name="Andreopoulos W."/>
            <person name="He G."/>
            <person name="Johnson J."/>
            <person name="Nolan M."/>
            <person name="Tritt A."/>
            <person name="Barry K.W."/>
            <person name="Grigoriev I.V."/>
            <person name="Nagy L.G."/>
            <person name="Hibbett D."/>
            <person name="Henrissat B."/>
            <person name="Matheny P.B."/>
            <person name="Labbe J."/>
            <person name="Martin F.M."/>
        </authorList>
    </citation>
    <scope>NUCLEOTIDE SEQUENCE</scope>
    <source>
        <strain evidence="1">FP105234-sp</strain>
    </source>
</reference>